<evidence type="ECO:0000256" key="2">
    <source>
        <dbReference type="SAM" id="Phobius"/>
    </source>
</evidence>
<protein>
    <recommendedName>
        <fullName evidence="5">Zinc ribbon domain-containing protein</fullName>
    </recommendedName>
</protein>
<dbReference type="InterPro" id="IPR057561">
    <property type="entry name" value="NADase_transloc"/>
</dbReference>
<evidence type="ECO:0008006" key="5">
    <source>
        <dbReference type="Google" id="ProtNLM"/>
    </source>
</evidence>
<gene>
    <name evidence="3" type="ORF">GCM10010383_60500</name>
</gene>
<dbReference type="Gene3D" id="2.60.120.260">
    <property type="entry name" value="Galactose-binding domain-like"/>
    <property type="match status" value="1"/>
</dbReference>
<keyword evidence="4" id="KW-1185">Reference proteome</keyword>
<evidence type="ECO:0000313" key="3">
    <source>
        <dbReference type="EMBL" id="GGX22136.1"/>
    </source>
</evidence>
<sequence length="364" mass="38603">MTHASTPGTAPTTAPPTSGAGAEAAAHHPATPGHTPATPPPDDTAPTQPVPPAAHPPHPADPHGMTDRARSLLIPVGDPEPAPTAPPSVAPVLPGRPTPQRPQAVRAPGEEPGVDGGAPCPWCATRNRPERHFCTRCAMPMAGEGPAAPGRLPWWRRLGPSGSREAPWAGDRPRLRRAFDRVLSWLGIAVVLALLAVLAFTLPDGIQATRDHFAKRAPVSPDRFTASRSYPGHKPDLAFDKLNDTWWGPGVSQSGRGQWIEARFAQPTRLLDLIITPGVSTRAADLRKEALPHRVTATVTGADGRTTTRRLTLDQGAGPQRRAFRVGEVTAVRFTIESAHGISAKKQVAIAEIEFFGPSSANRT</sequence>
<feature type="compositionally biased region" description="Pro residues" evidence="1">
    <location>
        <begin position="78"/>
        <end position="100"/>
    </location>
</feature>
<dbReference type="InterPro" id="IPR053364">
    <property type="entry name" value="Fork-head_TF_regulator"/>
</dbReference>
<keyword evidence="2" id="KW-1133">Transmembrane helix</keyword>
<name>A0ABQ2XLA9_9ACTN</name>
<feature type="region of interest" description="Disordered" evidence="1">
    <location>
        <begin position="1"/>
        <end position="117"/>
    </location>
</feature>
<proteinExistence type="predicted"/>
<organism evidence="3 4">
    <name type="scientific">Streptomyces lomondensis</name>
    <dbReference type="NCBI Taxonomy" id="68229"/>
    <lineage>
        <taxon>Bacteria</taxon>
        <taxon>Bacillati</taxon>
        <taxon>Actinomycetota</taxon>
        <taxon>Actinomycetes</taxon>
        <taxon>Kitasatosporales</taxon>
        <taxon>Streptomycetaceae</taxon>
        <taxon>Streptomyces</taxon>
    </lineage>
</organism>
<feature type="transmembrane region" description="Helical" evidence="2">
    <location>
        <begin position="182"/>
        <end position="202"/>
    </location>
</feature>
<reference evidence="4" key="1">
    <citation type="journal article" date="2019" name="Int. J. Syst. Evol. Microbiol.">
        <title>The Global Catalogue of Microorganisms (GCM) 10K type strain sequencing project: providing services to taxonomists for standard genome sequencing and annotation.</title>
        <authorList>
            <consortium name="The Broad Institute Genomics Platform"/>
            <consortium name="The Broad Institute Genome Sequencing Center for Infectious Disease"/>
            <person name="Wu L."/>
            <person name="Ma J."/>
        </authorList>
    </citation>
    <scope>NUCLEOTIDE SEQUENCE [LARGE SCALE GENOMIC DNA]</scope>
    <source>
        <strain evidence="4">JCM 4866</strain>
    </source>
</reference>
<accession>A0ABQ2XLA9</accession>
<evidence type="ECO:0000256" key="1">
    <source>
        <dbReference type="SAM" id="MobiDB-lite"/>
    </source>
</evidence>
<feature type="compositionally biased region" description="Basic and acidic residues" evidence="1">
    <location>
        <begin position="58"/>
        <end position="70"/>
    </location>
</feature>
<evidence type="ECO:0000313" key="4">
    <source>
        <dbReference type="Proteomes" id="UP000617743"/>
    </source>
</evidence>
<dbReference type="Proteomes" id="UP000617743">
    <property type="component" value="Unassembled WGS sequence"/>
</dbReference>
<dbReference type="NCBIfam" id="NF047619">
    <property type="entry name" value="NADase_discoid"/>
    <property type="match status" value="1"/>
</dbReference>
<feature type="compositionally biased region" description="Low complexity" evidence="1">
    <location>
        <begin position="1"/>
        <end position="36"/>
    </location>
</feature>
<feature type="compositionally biased region" description="Pro residues" evidence="1">
    <location>
        <begin position="37"/>
        <end position="57"/>
    </location>
</feature>
<comment type="caution">
    <text evidence="3">The sequence shown here is derived from an EMBL/GenBank/DDBJ whole genome shotgun (WGS) entry which is preliminary data.</text>
</comment>
<keyword evidence="2" id="KW-0812">Transmembrane</keyword>
<dbReference type="PANTHER" id="PTHR42746:SF2">
    <property type="entry name" value="DIADENOSINE 5',5'''-P1,P4-TETRAPHOSPHATE PHOSPHORYLASE 2-RELATED"/>
    <property type="match status" value="1"/>
</dbReference>
<dbReference type="PANTHER" id="PTHR42746">
    <property type="entry name" value="DIADENOSINE 5',5'''-P1,P4-TETRAPHOSPHATE PHOSPHORYLASE"/>
    <property type="match status" value="1"/>
</dbReference>
<dbReference type="InterPro" id="IPR008979">
    <property type="entry name" value="Galactose-bd-like_sf"/>
</dbReference>
<keyword evidence="2" id="KW-0472">Membrane</keyword>
<dbReference type="EMBL" id="BMWC01000010">
    <property type="protein sequence ID" value="GGX22136.1"/>
    <property type="molecule type" value="Genomic_DNA"/>
</dbReference>
<dbReference type="SUPFAM" id="SSF49785">
    <property type="entry name" value="Galactose-binding domain-like"/>
    <property type="match status" value="1"/>
</dbReference>